<dbReference type="GO" id="GO:0030295">
    <property type="term" value="F:protein kinase activator activity"/>
    <property type="evidence" value="ECO:0007669"/>
    <property type="project" value="TreeGrafter"/>
</dbReference>
<feature type="region of interest" description="Disordered" evidence="7">
    <location>
        <begin position="23"/>
        <end position="44"/>
    </location>
</feature>
<dbReference type="EMBL" id="VIEB01000509">
    <property type="protein sequence ID" value="TQD88452.1"/>
    <property type="molecule type" value="Genomic_DNA"/>
</dbReference>
<keyword evidence="5" id="KW-0206">Cytoskeleton</keyword>
<dbReference type="STRING" id="106549.A0A540LQC0"/>
<dbReference type="Pfam" id="PF06886">
    <property type="entry name" value="TPX2"/>
    <property type="match status" value="1"/>
</dbReference>
<comment type="similarity">
    <text evidence="2">Belongs to the TPX2 family.</text>
</comment>
<dbReference type="InterPro" id="IPR009675">
    <property type="entry name" value="TPX2_fam"/>
</dbReference>
<feature type="coiled-coil region" evidence="6">
    <location>
        <begin position="79"/>
        <end position="107"/>
    </location>
</feature>
<evidence type="ECO:0000256" key="7">
    <source>
        <dbReference type="SAM" id="MobiDB-lite"/>
    </source>
</evidence>
<reference evidence="9 10" key="1">
    <citation type="journal article" date="2019" name="G3 (Bethesda)">
        <title>Sequencing of a Wild Apple (Malus baccata) Genome Unravels the Differences Between Cultivated and Wild Apple Species Regarding Disease Resistance and Cold Tolerance.</title>
        <authorList>
            <person name="Chen X."/>
        </authorList>
    </citation>
    <scope>NUCLEOTIDE SEQUENCE [LARGE SCALE GENOMIC DNA]</scope>
    <source>
        <strain evidence="10">cv. Shandingzi</strain>
        <tissue evidence="9">Leaves</tissue>
    </source>
</reference>
<evidence type="ECO:0000256" key="3">
    <source>
        <dbReference type="ARBA" id="ARBA00022490"/>
    </source>
</evidence>
<evidence type="ECO:0000313" key="10">
    <source>
        <dbReference type="Proteomes" id="UP000315295"/>
    </source>
</evidence>
<keyword evidence="10" id="KW-1185">Reference proteome</keyword>
<dbReference type="InterPro" id="IPR027329">
    <property type="entry name" value="TPX2_C"/>
</dbReference>
<dbReference type="GO" id="GO:0090307">
    <property type="term" value="P:mitotic spindle assembly"/>
    <property type="evidence" value="ECO:0007669"/>
    <property type="project" value="TreeGrafter"/>
</dbReference>
<comment type="caution">
    <text evidence="9">The sequence shown here is derived from an EMBL/GenBank/DDBJ whole genome shotgun (WGS) entry which is preliminary data.</text>
</comment>
<comment type="subcellular location">
    <subcellularLocation>
        <location evidence="1">Cytoplasm</location>
        <location evidence="1">Cytoskeleton</location>
    </subcellularLocation>
</comment>
<keyword evidence="4" id="KW-0493">Microtubule</keyword>
<evidence type="ECO:0000256" key="5">
    <source>
        <dbReference type="ARBA" id="ARBA00023212"/>
    </source>
</evidence>
<evidence type="ECO:0000256" key="4">
    <source>
        <dbReference type="ARBA" id="ARBA00022701"/>
    </source>
</evidence>
<name>A0A540LQC0_MALBA</name>
<evidence type="ECO:0000256" key="6">
    <source>
        <dbReference type="SAM" id="Coils"/>
    </source>
</evidence>
<dbReference type="GO" id="GO:0005880">
    <property type="term" value="C:nuclear microtubule"/>
    <property type="evidence" value="ECO:0007669"/>
    <property type="project" value="TreeGrafter"/>
</dbReference>
<keyword evidence="3" id="KW-0963">Cytoplasm</keyword>
<evidence type="ECO:0000313" key="9">
    <source>
        <dbReference type="EMBL" id="TQD88452.1"/>
    </source>
</evidence>
<feature type="domain" description="TPX2 C-terminal" evidence="8">
    <location>
        <begin position="58"/>
        <end position="132"/>
    </location>
</feature>
<dbReference type="PANTHER" id="PTHR14326">
    <property type="entry name" value="TARGETING PROTEIN FOR XKLP2"/>
    <property type="match status" value="1"/>
</dbReference>
<dbReference type="GO" id="GO:0060236">
    <property type="term" value="P:regulation of mitotic spindle organization"/>
    <property type="evidence" value="ECO:0007669"/>
    <property type="project" value="InterPro"/>
</dbReference>
<dbReference type="AlphaFoldDB" id="A0A540LQC0"/>
<accession>A0A540LQC0</accession>
<evidence type="ECO:0000259" key="8">
    <source>
        <dbReference type="Pfam" id="PF06886"/>
    </source>
</evidence>
<dbReference type="GO" id="GO:0008017">
    <property type="term" value="F:microtubule binding"/>
    <property type="evidence" value="ECO:0007669"/>
    <property type="project" value="TreeGrafter"/>
</dbReference>
<gene>
    <name evidence="9" type="ORF">C1H46_025976</name>
</gene>
<evidence type="ECO:0000256" key="2">
    <source>
        <dbReference type="ARBA" id="ARBA00005885"/>
    </source>
</evidence>
<organism evidence="9 10">
    <name type="scientific">Malus baccata</name>
    <name type="common">Siberian crab apple</name>
    <name type="synonym">Pyrus baccata</name>
    <dbReference type="NCBI Taxonomy" id="106549"/>
    <lineage>
        <taxon>Eukaryota</taxon>
        <taxon>Viridiplantae</taxon>
        <taxon>Streptophyta</taxon>
        <taxon>Embryophyta</taxon>
        <taxon>Tracheophyta</taxon>
        <taxon>Spermatophyta</taxon>
        <taxon>Magnoliopsida</taxon>
        <taxon>eudicotyledons</taxon>
        <taxon>Gunneridae</taxon>
        <taxon>Pentapetalae</taxon>
        <taxon>rosids</taxon>
        <taxon>fabids</taxon>
        <taxon>Rosales</taxon>
        <taxon>Rosaceae</taxon>
        <taxon>Amygdaloideae</taxon>
        <taxon>Maleae</taxon>
        <taxon>Malus</taxon>
    </lineage>
</organism>
<sequence>MEKTHSKSTLKFVKSASQFTTGLWSTNSEGMPKDEFKDNSKSCQKSPTMEYTKAQEVKLHTQQRATKRAMFNYMVATKLSILEQQRKQEEMLQKMIEEEEIRLLRKEMVPRAQLMPFFDRPFIPQRSSRPLTIPREPSFRMMSSKGFSCNSGSELYNFQPTTQAMNPIK</sequence>
<dbReference type="Proteomes" id="UP000315295">
    <property type="component" value="Unassembled WGS sequence"/>
</dbReference>
<proteinExistence type="inferred from homology"/>
<protein>
    <recommendedName>
        <fullName evidence="8">TPX2 C-terminal domain-containing protein</fullName>
    </recommendedName>
</protein>
<keyword evidence="6" id="KW-0175">Coiled coil</keyword>
<evidence type="ECO:0000256" key="1">
    <source>
        <dbReference type="ARBA" id="ARBA00004245"/>
    </source>
</evidence>
<feature type="compositionally biased region" description="Basic and acidic residues" evidence="7">
    <location>
        <begin position="31"/>
        <end position="40"/>
    </location>
</feature>
<dbReference type="PANTHER" id="PTHR14326:SF39">
    <property type="entry name" value="TPX2 (TARGETING PROTEIN FOR XKLP2) PROTEIN FAMILY"/>
    <property type="match status" value="1"/>
</dbReference>
<dbReference type="GO" id="GO:0005819">
    <property type="term" value="C:spindle"/>
    <property type="evidence" value="ECO:0007669"/>
    <property type="project" value="InterPro"/>
</dbReference>